<evidence type="ECO:0000256" key="11">
    <source>
        <dbReference type="ARBA" id="ARBA00033284"/>
    </source>
</evidence>
<feature type="site" description="Transition state stabilizer" evidence="17">
    <location>
        <position position="376"/>
    </location>
</feature>
<dbReference type="CDD" id="cd02853">
    <property type="entry name" value="E_set_MTHase_like_N"/>
    <property type="match status" value="1"/>
</dbReference>
<dbReference type="SUPFAM" id="SSF51445">
    <property type="entry name" value="(Trans)glycosidases"/>
    <property type="match status" value="1"/>
</dbReference>
<dbReference type="Pfam" id="PF00128">
    <property type="entry name" value="Alpha-amylase"/>
    <property type="match status" value="1"/>
</dbReference>
<keyword evidence="7 14" id="KW-0378">Hydrolase</keyword>
<dbReference type="InterPro" id="IPR017853">
    <property type="entry name" value="GH"/>
</dbReference>
<feature type="domain" description="Glycosyl hydrolase family 13 catalytic" evidence="18">
    <location>
        <begin position="99"/>
        <end position="460"/>
    </location>
</feature>
<evidence type="ECO:0000256" key="16">
    <source>
        <dbReference type="PIRSR" id="PIRSR006337-2"/>
    </source>
</evidence>
<evidence type="ECO:0000313" key="19">
    <source>
        <dbReference type="EMBL" id="GGH08959.1"/>
    </source>
</evidence>
<comment type="subcellular location">
    <subcellularLocation>
        <location evidence="1 15">Cytoplasm</location>
    </subcellularLocation>
</comment>
<comment type="caution">
    <text evidence="19">The sequence shown here is derived from an EMBL/GenBank/DDBJ whole genome shotgun (WGS) entry which is preliminary data.</text>
</comment>
<evidence type="ECO:0000313" key="20">
    <source>
        <dbReference type="Proteomes" id="UP000603912"/>
    </source>
</evidence>
<dbReference type="PANTHER" id="PTHR43651:SF11">
    <property type="entry name" value="MALTO-OLIGOSYLTREHALOSE TREHALOHYDROLASE"/>
    <property type="match status" value="1"/>
</dbReference>
<evidence type="ECO:0000256" key="2">
    <source>
        <dbReference type="ARBA" id="ARBA00005199"/>
    </source>
</evidence>
<dbReference type="InterPro" id="IPR012768">
    <property type="entry name" value="Trehalose_TreZ"/>
</dbReference>
<keyword evidence="20" id="KW-1185">Reference proteome</keyword>
<evidence type="ECO:0000256" key="15">
    <source>
        <dbReference type="PIRSR" id="PIRSR006337-1"/>
    </source>
</evidence>
<accession>A0A917I335</accession>
<protein>
    <recommendedName>
        <fullName evidence="5 13">Malto-oligosyltrehalose trehalohydrolase</fullName>
        <shortName evidence="14">MTHase</shortName>
        <ecNumber evidence="4 13">3.2.1.141</ecNumber>
    </recommendedName>
    <alternativeName>
        <fullName evidence="11 14">4-alpha-D-((1-&gt;4)-alpha-D-glucano)trehalose trehalohydrolase</fullName>
    </alternativeName>
    <alternativeName>
        <fullName evidence="10 14">Maltooligosyl trehalose trehalohydrolase</fullName>
    </alternativeName>
</protein>
<dbReference type="Gene3D" id="1.10.10.760">
    <property type="entry name" value="E-set domains of sugar-utilizing enzymes"/>
    <property type="match status" value="1"/>
</dbReference>
<feature type="active site" description="Nucleophile" evidence="15">
    <location>
        <position position="245"/>
    </location>
</feature>
<dbReference type="EMBL" id="BMES01000001">
    <property type="protein sequence ID" value="GGH08959.1"/>
    <property type="molecule type" value="Genomic_DNA"/>
</dbReference>
<evidence type="ECO:0000256" key="8">
    <source>
        <dbReference type="ARBA" id="ARBA00023277"/>
    </source>
</evidence>
<organism evidence="19 20">
    <name type="scientific">Alsobacter metallidurans</name>
    <dbReference type="NCBI Taxonomy" id="340221"/>
    <lineage>
        <taxon>Bacteria</taxon>
        <taxon>Pseudomonadati</taxon>
        <taxon>Pseudomonadota</taxon>
        <taxon>Alphaproteobacteria</taxon>
        <taxon>Hyphomicrobiales</taxon>
        <taxon>Alsobacteraceae</taxon>
        <taxon>Alsobacter</taxon>
    </lineage>
</organism>
<sequence>MFFRLWAPKQNAVSLEIEGRAPVAMIAAEGGWREIKVEGVGPGARYRFRLEDGLAVPDPASRFQPEDVHGPSEVVDPAAYAWKTPGWRGRPWEECVLYELHVGAFTSEGTYAAAAEKLDHLADLGVTAVELMPIADFPGARNWGYDGALPYAPDAAYGRPEDLKGFIDAAHARGLMVFLDVVYNHFGPDGNYLPLYAPIFTDRHKTPWGGGIDYDGPHSRPVRELAIENALYWLDEYRFDGLRLDAVHAIMDDTDDHLLRELARRVRTAFPERHIHLVLENEENEPALLQREGGRHPQHYTAQWNDDVHHVLHTAVTGESAGYYAAYAGDAGKLARGVAEGFVFQGEHMEYRGSPRGGPSGDLPPSAFVAFLQNHDQVGNRAFGDRITASARPEAVEAALAVLLLLPQIPMLFMGEEWASASPFPFFCDFGPELGEAVRKGRREEFARFPEFQDEASRARIPDPTAESTFQSAKLDWDALSQPAHAARLAFVKKLLRLRRDRIIPLLPALKRGGAGEVIGPSAVSITWQADHGRTLRLLANLSPQPAAVSLPKGESLFVQGALADKELGPWTAAWWLGAS</sequence>
<dbReference type="GO" id="GO:0005992">
    <property type="term" value="P:trehalose biosynthetic process"/>
    <property type="evidence" value="ECO:0007669"/>
    <property type="project" value="UniProtKB-UniRule"/>
</dbReference>
<evidence type="ECO:0000256" key="10">
    <source>
        <dbReference type="ARBA" id="ARBA00032057"/>
    </source>
</evidence>
<evidence type="ECO:0000259" key="18">
    <source>
        <dbReference type="SMART" id="SM00642"/>
    </source>
</evidence>
<dbReference type="InterPro" id="IPR013783">
    <property type="entry name" value="Ig-like_fold"/>
</dbReference>
<reference evidence="19" key="2">
    <citation type="submission" date="2020-09" db="EMBL/GenBank/DDBJ databases">
        <authorList>
            <person name="Sun Q."/>
            <person name="Zhou Y."/>
        </authorList>
    </citation>
    <scope>NUCLEOTIDE SEQUENCE</scope>
    <source>
        <strain evidence="19">CGMCC 1.12214</strain>
    </source>
</reference>
<dbReference type="PANTHER" id="PTHR43651">
    <property type="entry name" value="1,4-ALPHA-GLUCAN-BRANCHING ENZYME"/>
    <property type="match status" value="1"/>
</dbReference>
<feature type="active site" description="Proton donor" evidence="15">
    <location>
        <position position="280"/>
    </location>
</feature>
<evidence type="ECO:0000256" key="12">
    <source>
        <dbReference type="ARBA" id="ARBA00034013"/>
    </source>
</evidence>
<name>A0A917I335_9HYPH</name>
<evidence type="ECO:0000256" key="4">
    <source>
        <dbReference type="ARBA" id="ARBA00012268"/>
    </source>
</evidence>
<dbReference type="EC" id="3.2.1.141" evidence="4 13"/>
<dbReference type="PIRSF" id="PIRSF006337">
    <property type="entry name" value="Trehalose_TreZ"/>
    <property type="match status" value="1"/>
</dbReference>
<keyword evidence="8" id="KW-0119">Carbohydrate metabolism</keyword>
<evidence type="ECO:0000256" key="6">
    <source>
        <dbReference type="ARBA" id="ARBA00022490"/>
    </source>
</evidence>
<evidence type="ECO:0000256" key="13">
    <source>
        <dbReference type="NCBIfam" id="TIGR02402"/>
    </source>
</evidence>
<dbReference type="Gene3D" id="3.20.20.80">
    <property type="entry name" value="Glycosidases"/>
    <property type="match status" value="1"/>
</dbReference>
<feature type="binding site" evidence="16">
    <location>
        <begin position="243"/>
        <end position="248"/>
    </location>
    <ligand>
        <name>substrate</name>
    </ligand>
</feature>
<dbReference type="CDD" id="cd11325">
    <property type="entry name" value="AmyAc_GTHase"/>
    <property type="match status" value="1"/>
</dbReference>
<dbReference type="GO" id="GO:0033942">
    <property type="term" value="F:4-alpha-D-(1-&gt;4)-alpha-D-glucanotrehalose trehalohydrolase activity"/>
    <property type="evidence" value="ECO:0007669"/>
    <property type="project" value="UniProtKB-EC"/>
</dbReference>
<evidence type="ECO:0000256" key="1">
    <source>
        <dbReference type="ARBA" id="ARBA00004496"/>
    </source>
</evidence>
<evidence type="ECO:0000256" key="7">
    <source>
        <dbReference type="ARBA" id="ARBA00022801"/>
    </source>
</evidence>
<dbReference type="NCBIfam" id="TIGR02402">
    <property type="entry name" value="trehalose_TreZ"/>
    <property type="match status" value="1"/>
</dbReference>
<dbReference type="InterPro" id="IPR006047">
    <property type="entry name" value="GH13_cat_dom"/>
</dbReference>
<keyword evidence="9 14" id="KW-0326">Glycosidase</keyword>
<comment type="catalytic activity">
    <reaction evidence="12 14">
        <text>hydrolysis of (1-&gt;4)-alpha-D-glucosidic linkage in 4-alpha-D-[(1-&gt;4)-alpha-D-glucanosyl]n trehalose to yield trehalose and (1-&gt;4)-alpha-D-glucan.</text>
        <dbReference type="EC" id="3.2.1.141"/>
    </reaction>
</comment>
<evidence type="ECO:0000256" key="3">
    <source>
        <dbReference type="ARBA" id="ARBA00008061"/>
    </source>
</evidence>
<reference evidence="19" key="1">
    <citation type="journal article" date="2014" name="Int. J. Syst. Evol. Microbiol.">
        <title>Complete genome sequence of Corynebacterium casei LMG S-19264T (=DSM 44701T), isolated from a smear-ripened cheese.</title>
        <authorList>
            <consortium name="US DOE Joint Genome Institute (JGI-PGF)"/>
            <person name="Walter F."/>
            <person name="Albersmeier A."/>
            <person name="Kalinowski J."/>
            <person name="Ruckert C."/>
        </authorList>
    </citation>
    <scope>NUCLEOTIDE SEQUENCE</scope>
    <source>
        <strain evidence="19">CGMCC 1.12214</strain>
    </source>
</reference>
<dbReference type="Pfam" id="PF11941">
    <property type="entry name" value="DUF3459"/>
    <property type="match status" value="1"/>
</dbReference>
<dbReference type="SUPFAM" id="SSF81296">
    <property type="entry name" value="E set domains"/>
    <property type="match status" value="1"/>
</dbReference>
<dbReference type="AlphaFoldDB" id="A0A917I335"/>
<comment type="pathway">
    <text evidence="2 14">Glycan biosynthesis; trehalose biosynthesis.</text>
</comment>
<dbReference type="InterPro" id="IPR022567">
    <property type="entry name" value="DUF3459"/>
</dbReference>
<gene>
    <name evidence="19" type="ORF">GCM10007036_04730</name>
</gene>
<feature type="binding site" evidence="16">
    <location>
        <begin position="306"/>
        <end position="310"/>
    </location>
    <ligand>
        <name>substrate</name>
    </ligand>
</feature>
<comment type="similarity">
    <text evidence="3 14">Belongs to the glycosyl hydrolase 13 family.</text>
</comment>
<evidence type="ECO:0000256" key="17">
    <source>
        <dbReference type="PIRSR" id="PIRSR006337-3"/>
    </source>
</evidence>
<proteinExistence type="inferred from homology"/>
<dbReference type="RefSeq" id="WP_244643480.1">
    <property type="nucleotide sequence ID" value="NZ_BMES01000001.1"/>
</dbReference>
<dbReference type="InterPro" id="IPR044901">
    <property type="entry name" value="Trehalose_TreZ_E-set_sf"/>
</dbReference>
<evidence type="ECO:0000256" key="5">
    <source>
        <dbReference type="ARBA" id="ARBA00015938"/>
    </source>
</evidence>
<dbReference type="SMART" id="SM00642">
    <property type="entry name" value="Aamy"/>
    <property type="match status" value="1"/>
</dbReference>
<dbReference type="InterPro" id="IPR014756">
    <property type="entry name" value="Ig_E-set"/>
</dbReference>
<evidence type="ECO:0000256" key="9">
    <source>
        <dbReference type="ARBA" id="ARBA00023295"/>
    </source>
</evidence>
<dbReference type="GO" id="GO:0005737">
    <property type="term" value="C:cytoplasm"/>
    <property type="evidence" value="ECO:0007669"/>
    <property type="project" value="UniProtKB-SubCell"/>
</dbReference>
<dbReference type="Proteomes" id="UP000603912">
    <property type="component" value="Unassembled WGS sequence"/>
</dbReference>
<evidence type="ECO:0000256" key="14">
    <source>
        <dbReference type="PIRNR" id="PIRNR006337"/>
    </source>
</evidence>
<keyword evidence="6" id="KW-0963">Cytoplasm</keyword>
<feature type="binding site" evidence="16">
    <location>
        <begin position="375"/>
        <end position="380"/>
    </location>
    <ligand>
        <name>substrate</name>
    </ligand>
</feature>
<dbReference type="Gene3D" id="2.60.40.10">
    <property type="entry name" value="Immunoglobulins"/>
    <property type="match status" value="1"/>
</dbReference>